<keyword evidence="3 7" id="KW-0812">Transmembrane</keyword>
<keyword evidence="4 7" id="KW-1133">Transmembrane helix</keyword>
<gene>
    <name evidence="9" type="ORF">UFOPK1909_00985</name>
</gene>
<sequence length="726" mass="77735">MFGEQPITWDRVGELNKLGVAVLSREVLANPPSYLEQPLLTINQPNLTEEDFAKQASGYGSGPWGWLVIWLYYSLMILVPMAVIVSAAFMFSARRQTHALAILSSVGATKATLQTVTFVSAFILTLAGAILGIGTGLGLVAVLAPINAKGDWHGFAGFHVDSAWTVALLGFAVALALLVGVIPARQGAKTNVLSVLRGANLPARLKIKTGIASLLMLSISVAYMIGFTIWQRYVLENNVGQNGDTLQWLTITGLFSQILLMLGFVMGSGWVIKLVSIALSALAKVSHSFTLQFAARDLILSRRRFSPLVAAIAVVSFMATAAVTNLYSSAMLNASMAQSVTLANQVFVDASQTVSQYVKNSSGSSYGIDSVKRTASQIRDLEVELSESSNIVKSSGVLGKTADPYSPLATELVLVPMAHLDKSDYCYWWNQQNNSSNEGKWQQSPVAPPSCENDPVDATKFVVGDVKDLRLISGGTTNADVEKVLNEGGFIAFDSLYLKAGQVKLDWVNREGLFNSDGEGPPLPEAEKSVTLKGILNPFITGHAFAYTGMISPATAASLGIEYEENLIVLNTNGPVPTSLIDRWMESGISPTYNFSGGFTPEQVIFYGNLVMLGLLLLISGMAVGLTQLEARNDQRILARLGASRRFMRFAPAVQIFALLATATALGAIGGIVATKTIYGSMASYNIEAPWEYLLALIIGAPLITAGLALLAAPRHPERKAKVAIE</sequence>
<evidence type="ECO:0000313" key="9">
    <source>
        <dbReference type="EMBL" id="CAB4627829.1"/>
    </source>
</evidence>
<dbReference type="GO" id="GO:0022857">
    <property type="term" value="F:transmembrane transporter activity"/>
    <property type="evidence" value="ECO:0007669"/>
    <property type="project" value="TreeGrafter"/>
</dbReference>
<feature type="domain" description="ABC3 transporter permease C-terminal" evidence="8">
    <location>
        <begin position="623"/>
        <end position="713"/>
    </location>
</feature>
<feature type="transmembrane region" description="Helical" evidence="7">
    <location>
        <begin position="650"/>
        <end position="673"/>
    </location>
</feature>
<feature type="transmembrane region" description="Helical" evidence="7">
    <location>
        <begin position="111"/>
        <end position="144"/>
    </location>
</feature>
<evidence type="ECO:0000259" key="8">
    <source>
        <dbReference type="Pfam" id="PF02687"/>
    </source>
</evidence>
<comment type="subcellular location">
    <subcellularLocation>
        <location evidence="1">Cell membrane</location>
        <topology evidence="1">Multi-pass membrane protein</topology>
    </subcellularLocation>
</comment>
<comment type="similarity">
    <text evidence="6">Belongs to the ABC-4 integral membrane protein family.</text>
</comment>
<evidence type="ECO:0000256" key="1">
    <source>
        <dbReference type="ARBA" id="ARBA00004651"/>
    </source>
</evidence>
<proteinExistence type="inferred from homology"/>
<keyword evidence="5 7" id="KW-0472">Membrane</keyword>
<feature type="domain" description="ABC3 transporter permease C-terminal" evidence="8">
    <location>
        <begin position="74"/>
        <end position="191"/>
    </location>
</feature>
<feature type="transmembrane region" description="Helical" evidence="7">
    <location>
        <begin position="164"/>
        <end position="184"/>
    </location>
</feature>
<organism evidence="9">
    <name type="scientific">freshwater metagenome</name>
    <dbReference type="NCBI Taxonomy" id="449393"/>
    <lineage>
        <taxon>unclassified sequences</taxon>
        <taxon>metagenomes</taxon>
        <taxon>ecological metagenomes</taxon>
    </lineage>
</organism>
<evidence type="ECO:0000256" key="2">
    <source>
        <dbReference type="ARBA" id="ARBA00022475"/>
    </source>
</evidence>
<keyword evidence="2" id="KW-1003">Cell membrane</keyword>
<feature type="transmembrane region" description="Helical" evidence="7">
    <location>
        <begin position="693"/>
        <end position="713"/>
    </location>
</feature>
<feature type="transmembrane region" description="Helical" evidence="7">
    <location>
        <begin position="205"/>
        <end position="226"/>
    </location>
</feature>
<dbReference type="InterPro" id="IPR050250">
    <property type="entry name" value="Macrolide_Exporter_MacB"/>
</dbReference>
<accession>A0A6J6IUT4</accession>
<evidence type="ECO:0000256" key="6">
    <source>
        <dbReference type="ARBA" id="ARBA00038076"/>
    </source>
</evidence>
<protein>
    <submittedName>
        <fullName evidence="9">Unannotated protein</fullName>
    </submittedName>
</protein>
<evidence type="ECO:0000256" key="7">
    <source>
        <dbReference type="SAM" id="Phobius"/>
    </source>
</evidence>
<evidence type="ECO:0000256" key="3">
    <source>
        <dbReference type="ARBA" id="ARBA00022692"/>
    </source>
</evidence>
<dbReference type="EMBL" id="CAEZVD010000137">
    <property type="protein sequence ID" value="CAB4627829.1"/>
    <property type="molecule type" value="Genomic_DNA"/>
</dbReference>
<name>A0A6J6IUT4_9ZZZZ</name>
<reference evidence="9" key="1">
    <citation type="submission" date="2020-05" db="EMBL/GenBank/DDBJ databases">
        <authorList>
            <person name="Chiriac C."/>
            <person name="Salcher M."/>
            <person name="Ghai R."/>
            <person name="Kavagutti S V."/>
        </authorList>
    </citation>
    <scope>NUCLEOTIDE SEQUENCE</scope>
</reference>
<evidence type="ECO:0000256" key="4">
    <source>
        <dbReference type="ARBA" id="ARBA00022989"/>
    </source>
</evidence>
<dbReference type="PANTHER" id="PTHR30572">
    <property type="entry name" value="MEMBRANE COMPONENT OF TRANSPORTER-RELATED"/>
    <property type="match status" value="1"/>
</dbReference>
<dbReference type="PANTHER" id="PTHR30572:SF4">
    <property type="entry name" value="ABC TRANSPORTER PERMEASE YTRF"/>
    <property type="match status" value="1"/>
</dbReference>
<evidence type="ECO:0000256" key="5">
    <source>
        <dbReference type="ARBA" id="ARBA00023136"/>
    </source>
</evidence>
<feature type="transmembrane region" description="Helical" evidence="7">
    <location>
        <begin position="70"/>
        <end position="91"/>
    </location>
</feature>
<dbReference type="AlphaFoldDB" id="A0A6J6IUT4"/>
<dbReference type="InterPro" id="IPR003838">
    <property type="entry name" value="ABC3_permease_C"/>
</dbReference>
<feature type="transmembrane region" description="Helical" evidence="7">
    <location>
        <begin position="246"/>
        <end position="272"/>
    </location>
</feature>
<dbReference type="Pfam" id="PF02687">
    <property type="entry name" value="FtsX"/>
    <property type="match status" value="2"/>
</dbReference>
<feature type="transmembrane region" description="Helical" evidence="7">
    <location>
        <begin position="604"/>
        <end position="629"/>
    </location>
</feature>
<dbReference type="GO" id="GO:0005886">
    <property type="term" value="C:plasma membrane"/>
    <property type="evidence" value="ECO:0007669"/>
    <property type="project" value="UniProtKB-SubCell"/>
</dbReference>
<feature type="transmembrane region" description="Helical" evidence="7">
    <location>
        <begin position="305"/>
        <end position="327"/>
    </location>
</feature>